<keyword evidence="1" id="KW-1015">Disulfide bond</keyword>
<dbReference type="AlphaFoldDB" id="K2S4U5"/>
<feature type="compositionally biased region" description="Low complexity" evidence="2">
    <location>
        <begin position="113"/>
        <end position="127"/>
    </location>
</feature>
<dbReference type="eggNOG" id="ENOG502RXHJ">
    <property type="taxonomic scope" value="Eukaryota"/>
</dbReference>
<feature type="disulfide bond" evidence="1">
    <location>
        <begin position="655"/>
        <end position="664"/>
    </location>
</feature>
<dbReference type="STRING" id="1126212.K2S4U5"/>
<name>K2S4U5_MACPH</name>
<keyword evidence="3" id="KW-1133">Transmembrane helix</keyword>
<dbReference type="CDD" id="cd00054">
    <property type="entry name" value="EGF_CA"/>
    <property type="match status" value="1"/>
</dbReference>
<dbReference type="InParanoid" id="K2S4U5"/>
<comment type="caution">
    <text evidence="5">The sequence shown here is derived from an EMBL/GenBank/DDBJ whole genome shotgun (WGS) entry which is preliminary data.</text>
</comment>
<feature type="region of interest" description="Disordered" evidence="2">
    <location>
        <begin position="232"/>
        <end position="319"/>
    </location>
</feature>
<sequence length="926" mass="97388">MSFPRAPGATYGGSGDDVAPKGSVRAARERAQADQEQYLRADYYGQPPRPTLPMSQYNVRPQTRPHANPTPPSSSGRDISPSPAPNWPLPDNFQDSPPRQKGPPPQRPPRPSYVPSILDPTKPQPTHLAPPPPVPRTPGTRRREPEPEPPSPSDYDDQALSPTAYYPSPREHRPITTSSMASNSSLGSIPDFPVPNVPPPRKSPSLGPPPSARRGPSSYYSQLSYVSPIVEEAESNRSHNSFASSNVIPNADGFYFDEDGTPSEEDMPMASPSTIGGSDDGRSSRATDDGDQAGLVRHASLGKRGKPSLTTIKSVDSFDRIIKNNEKQKKGGVGQGIMAAGAAGGAFAAGYGISREPGQRSSSRPDSEALSSGTGLFPPSASGSSDSVNSVGLKRPMKSSPLASSDNNTPDSPVDPRVDQILGGLERGGALGAGYNNLQRGSSLADRVGSRRPPRLNVDAVRDAEARGSLTSLPDLIRRATRLASNLDRGKTASRLGLEMWEKGGANDKAWEAGGQRRASSLSDILTSFPPPGIGTPIHERGPGGSRPVSRWPSGLGQYEQHHDDDGNPQDEKKQARRCCGMPVWCFVILMIILFLLVAAAVIVPIVLIVLPKQNGSGSGAAAADSSLAQCQQTFACENGGTSVVDPSGHCSCMCVNGFTGDRCTTQSDAGCTTATIGGRNATIGSAMPSLISTAQASFQIPLDGSELLSLFSSSNLSCTAENALVTFNGISSARKRSIDLLPPAPMPAFEIPLENDAKPGAAVTSTSCSPSVPTVTAAPELKYLAVRDGYHTTSSYSSSDDAATKYGIVYDSSPASSNVYYSSYTATPTASGTAAASATSSSLSVSSKRLQFARVGVLFVFQQSKDLSSAVTAQENLQTYFTEYEEGNDEATAATAVNLGNSFAIDLSQWHITLPNGTQIGHLVE</sequence>
<feature type="transmembrane region" description="Helical" evidence="3">
    <location>
        <begin position="582"/>
        <end position="611"/>
    </location>
</feature>
<feature type="domain" description="EGF-like" evidence="4">
    <location>
        <begin position="627"/>
        <end position="665"/>
    </location>
</feature>
<evidence type="ECO:0000313" key="6">
    <source>
        <dbReference type="Proteomes" id="UP000007129"/>
    </source>
</evidence>
<gene>
    <name evidence="5" type="ORF">MPH_11254</name>
</gene>
<dbReference type="VEuPathDB" id="FungiDB:MPH_11254"/>
<dbReference type="HOGENOM" id="CLU_009769_0_0_1"/>
<feature type="compositionally biased region" description="Polar residues" evidence="2">
    <location>
        <begin position="401"/>
        <end position="411"/>
    </location>
</feature>
<accession>K2S4U5</accession>
<dbReference type="PANTHER" id="PTHR17178:SF0">
    <property type="entry name" value="SERGLYCIN"/>
    <property type="match status" value="1"/>
</dbReference>
<keyword evidence="3" id="KW-0472">Membrane</keyword>
<feature type="region of interest" description="Disordered" evidence="2">
    <location>
        <begin position="349"/>
        <end position="416"/>
    </location>
</feature>
<dbReference type="InterPro" id="IPR000742">
    <property type="entry name" value="EGF"/>
</dbReference>
<feature type="region of interest" description="Disordered" evidence="2">
    <location>
        <begin position="1"/>
        <end position="219"/>
    </location>
</feature>
<evidence type="ECO:0000313" key="5">
    <source>
        <dbReference type="EMBL" id="EKG11760.1"/>
    </source>
</evidence>
<dbReference type="PROSITE" id="PS50026">
    <property type="entry name" value="EGF_3"/>
    <property type="match status" value="1"/>
</dbReference>
<keyword evidence="3" id="KW-0812">Transmembrane</keyword>
<feature type="compositionally biased region" description="Pro residues" evidence="2">
    <location>
        <begin position="100"/>
        <end position="112"/>
    </location>
</feature>
<comment type="caution">
    <text evidence="1">Lacks conserved residue(s) required for the propagation of feature annotation.</text>
</comment>
<evidence type="ECO:0000256" key="2">
    <source>
        <dbReference type="SAM" id="MobiDB-lite"/>
    </source>
</evidence>
<keyword evidence="1" id="KW-0245">EGF-like domain</keyword>
<evidence type="ECO:0000256" key="3">
    <source>
        <dbReference type="SAM" id="Phobius"/>
    </source>
</evidence>
<feature type="compositionally biased region" description="Low complexity" evidence="2">
    <location>
        <begin position="380"/>
        <end position="392"/>
    </location>
</feature>
<evidence type="ECO:0000259" key="4">
    <source>
        <dbReference type="PROSITE" id="PS50026"/>
    </source>
</evidence>
<feature type="compositionally biased region" description="Polar residues" evidence="2">
    <location>
        <begin position="238"/>
        <end position="248"/>
    </location>
</feature>
<dbReference type="PROSITE" id="PS00022">
    <property type="entry name" value="EGF_1"/>
    <property type="match status" value="1"/>
</dbReference>
<proteinExistence type="predicted"/>
<feature type="compositionally biased region" description="Polar residues" evidence="2">
    <location>
        <begin position="359"/>
        <end position="374"/>
    </location>
</feature>
<feature type="compositionally biased region" description="Polar residues" evidence="2">
    <location>
        <begin position="175"/>
        <end position="187"/>
    </location>
</feature>
<dbReference type="OrthoDB" id="283575at2759"/>
<feature type="compositionally biased region" description="Basic and acidic residues" evidence="2">
    <location>
        <begin position="560"/>
        <end position="574"/>
    </location>
</feature>
<feature type="compositionally biased region" description="Acidic residues" evidence="2">
    <location>
        <begin position="255"/>
        <end position="267"/>
    </location>
</feature>
<reference evidence="5 6" key="1">
    <citation type="journal article" date="2012" name="BMC Genomics">
        <title>Tools to kill: Genome of one of the most destructive plant pathogenic fungi Macrophomina phaseolina.</title>
        <authorList>
            <person name="Islam M.S."/>
            <person name="Haque M.S."/>
            <person name="Islam M.M."/>
            <person name="Emdad E.M."/>
            <person name="Halim A."/>
            <person name="Hossen Q.M.M."/>
            <person name="Hossain M.Z."/>
            <person name="Ahmed B."/>
            <person name="Rahim S."/>
            <person name="Rahman M.S."/>
            <person name="Alam M.M."/>
            <person name="Hou S."/>
            <person name="Wan X."/>
            <person name="Saito J.A."/>
            <person name="Alam M."/>
        </authorList>
    </citation>
    <scope>NUCLEOTIDE SEQUENCE [LARGE SCALE GENOMIC DNA]</scope>
    <source>
        <strain evidence="5 6">MS6</strain>
    </source>
</reference>
<feature type="compositionally biased region" description="Basic and acidic residues" evidence="2">
    <location>
        <begin position="279"/>
        <end position="288"/>
    </location>
</feature>
<dbReference type="PANTHER" id="PTHR17178">
    <property type="entry name" value="SECRETORY GRANULE PROTEOGLYCAN CORE PROTEIN"/>
    <property type="match status" value="1"/>
</dbReference>
<organism evidence="5 6">
    <name type="scientific">Macrophomina phaseolina (strain MS6)</name>
    <name type="common">Charcoal rot fungus</name>
    <dbReference type="NCBI Taxonomy" id="1126212"/>
    <lineage>
        <taxon>Eukaryota</taxon>
        <taxon>Fungi</taxon>
        <taxon>Dikarya</taxon>
        <taxon>Ascomycota</taxon>
        <taxon>Pezizomycotina</taxon>
        <taxon>Dothideomycetes</taxon>
        <taxon>Dothideomycetes incertae sedis</taxon>
        <taxon>Botryosphaeriales</taxon>
        <taxon>Botryosphaeriaceae</taxon>
        <taxon>Macrophomina</taxon>
    </lineage>
</organism>
<dbReference type="PROSITE" id="PS01186">
    <property type="entry name" value="EGF_2"/>
    <property type="match status" value="1"/>
</dbReference>
<dbReference type="Proteomes" id="UP000007129">
    <property type="component" value="Unassembled WGS sequence"/>
</dbReference>
<feature type="region of interest" description="Disordered" evidence="2">
    <location>
        <begin position="537"/>
        <end position="574"/>
    </location>
</feature>
<feature type="compositionally biased region" description="Pro residues" evidence="2">
    <location>
        <begin position="192"/>
        <end position="211"/>
    </location>
</feature>
<evidence type="ECO:0000256" key="1">
    <source>
        <dbReference type="PROSITE-ProRule" id="PRU00076"/>
    </source>
</evidence>
<dbReference type="EMBL" id="AHHD01000467">
    <property type="protein sequence ID" value="EKG11760.1"/>
    <property type="molecule type" value="Genomic_DNA"/>
</dbReference>
<feature type="compositionally biased region" description="Basic and acidic residues" evidence="2">
    <location>
        <begin position="26"/>
        <end position="39"/>
    </location>
</feature>
<protein>
    <submittedName>
        <fullName evidence="5">Epidermal growth factor-like type 3</fullName>
    </submittedName>
</protein>